<dbReference type="GO" id="GO:0008270">
    <property type="term" value="F:zinc ion binding"/>
    <property type="evidence" value="ECO:0007669"/>
    <property type="project" value="InterPro"/>
</dbReference>
<organism evidence="9 10">
    <name type="scientific">Handelsmanbacteria sp. (strain RIFCSPLOWO2_12_FULL_64_10)</name>
    <dbReference type="NCBI Taxonomy" id="1817868"/>
    <lineage>
        <taxon>Bacteria</taxon>
        <taxon>Candidatus Handelsmaniibacteriota</taxon>
    </lineage>
</organism>
<evidence type="ECO:0008006" key="11">
    <source>
        <dbReference type="Google" id="ProtNLM"/>
    </source>
</evidence>
<evidence type="ECO:0000256" key="3">
    <source>
        <dbReference type="ARBA" id="ARBA00022723"/>
    </source>
</evidence>
<keyword evidence="3 6" id="KW-0479">Metal-binding</keyword>
<dbReference type="PANTHER" id="PTHR43350:SF19">
    <property type="entry name" value="D-GULOSIDE 3-DEHYDROGENASE"/>
    <property type="match status" value="1"/>
</dbReference>
<evidence type="ECO:0000259" key="8">
    <source>
        <dbReference type="Pfam" id="PF08240"/>
    </source>
</evidence>
<dbReference type="AlphaFoldDB" id="A0A1F6D480"/>
<accession>A0A1F6D480</accession>
<protein>
    <recommendedName>
        <fullName evidence="11">Enoyl reductase (ER) domain-containing protein</fullName>
    </recommendedName>
</protein>
<comment type="cofactor">
    <cofactor evidence="1 6">
        <name>Zn(2+)</name>
        <dbReference type="ChEBI" id="CHEBI:29105"/>
    </cofactor>
</comment>
<dbReference type="InterPro" id="IPR002328">
    <property type="entry name" value="ADH_Zn_CS"/>
</dbReference>
<dbReference type="InterPro" id="IPR013149">
    <property type="entry name" value="ADH-like_C"/>
</dbReference>
<dbReference type="PANTHER" id="PTHR43350">
    <property type="entry name" value="NAD-DEPENDENT ALCOHOL DEHYDROGENASE"/>
    <property type="match status" value="1"/>
</dbReference>
<feature type="domain" description="Alcohol dehydrogenase-like N-terminal" evidence="8">
    <location>
        <begin position="25"/>
        <end position="106"/>
    </location>
</feature>
<dbReference type="Proteomes" id="UP000178606">
    <property type="component" value="Unassembled WGS sequence"/>
</dbReference>
<dbReference type="PROSITE" id="PS00059">
    <property type="entry name" value="ADH_ZINC"/>
    <property type="match status" value="1"/>
</dbReference>
<evidence type="ECO:0000313" key="9">
    <source>
        <dbReference type="EMBL" id="OGG55842.1"/>
    </source>
</evidence>
<dbReference type="Pfam" id="PF08240">
    <property type="entry name" value="ADH_N"/>
    <property type="match status" value="1"/>
</dbReference>
<sequence length="337" mass="36313">MKGVMAWKPGAEVALGDLTEPVPGEYEALVRMDACGICNSTDQKLVQNRFCPGPFPIILGHEVVGTVVETGSKVKHFKPGDRVFRQRLPKMVEPDGIRSVWGGLAELGLITDEWARRGVPYGPESFPGDQQKLLIQVEPALAAAMITLMETLDCAASNCGIKAGQTVAIVGTGPVGQAFALFARLLGADSVHVFARTNRYARRFEQISRCDSFTLGDDDSAEARNILAKGGFDVVIEAVGSPDALRRAVALAGHRGAVFVYGVAGIDHPFPQDLLARPNVKRVGAKEGRAQRRLVDFIEAGKVDLNDWVSHRLPVSACQQGLDLVMNKEAFKVVLTA</sequence>
<gene>
    <name evidence="9" type="ORF">A3F84_24835</name>
</gene>
<evidence type="ECO:0000256" key="1">
    <source>
        <dbReference type="ARBA" id="ARBA00001947"/>
    </source>
</evidence>
<dbReference type="InterPro" id="IPR013154">
    <property type="entry name" value="ADH-like_N"/>
</dbReference>
<reference evidence="9 10" key="1">
    <citation type="journal article" date="2016" name="Nat. Commun.">
        <title>Thousands of microbial genomes shed light on interconnected biogeochemical processes in an aquifer system.</title>
        <authorList>
            <person name="Anantharaman K."/>
            <person name="Brown C.T."/>
            <person name="Hug L.A."/>
            <person name="Sharon I."/>
            <person name="Castelle C.J."/>
            <person name="Probst A.J."/>
            <person name="Thomas B.C."/>
            <person name="Singh A."/>
            <person name="Wilkins M.J."/>
            <person name="Karaoz U."/>
            <person name="Brodie E.L."/>
            <person name="Williams K.H."/>
            <person name="Hubbard S.S."/>
            <person name="Banfield J.F."/>
        </authorList>
    </citation>
    <scope>NUCLEOTIDE SEQUENCE [LARGE SCALE GENOMIC DNA]</scope>
    <source>
        <strain evidence="10">RIFCSPLOWO2_12_FULL_64_10</strain>
    </source>
</reference>
<dbReference type="EMBL" id="MFKF01000059">
    <property type="protein sequence ID" value="OGG55842.1"/>
    <property type="molecule type" value="Genomic_DNA"/>
</dbReference>
<comment type="caution">
    <text evidence="9">The sequence shown here is derived from an EMBL/GenBank/DDBJ whole genome shotgun (WGS) entry which is preliminary data.</text>
</comment>
<proteinExistence type="inferred from homology"/>
<evidence type="ECO:0000256" key="2">
    <source>
        <dbReference type="ARBA" id="ARBA00008072"/>
    </source>
</evidence>
<evidence type="ECO:0000256" key="4">
    <source>
        <dbReference type="ARBA" id="ARBA00022833"/>
    </source>
</evidence>
<dbReference type="Gene3D" id="3.90.180.10">
    <property type="entry name" value="Medium-chain alcohol dehydrogenases, catalytic domain"/>
    <property type="match status" value="2"/>
</dbReference>
<dbReference type="SUPFAM" id="SSF51735">
    <property type="entry name" value="NAD(P)-binding Rossmann-fold domains"/>
    <property type="match status" value="1"/>
</dbReference>
<dbReference type="SUPFAM" id="SSF50129">
    <property type="entry name" value="GroES-like"/>
    <property type="match status" value="1"/>
</dbReference>
<dbReference type="Gene3D" id="3.40.50.720">
    <property type="entry name" value="NAD(P)-binding Rossmann-like Domain"/>
    <property type="match status" value="1"/>
</dbReference>
<evidence type="ECO:0000259" key="7">
    <source>
        <dbReference type="Pfam" id="PF00107"/>
    </source>
</evidence>
<dbReference type="GO" id="GO:0016491">
    <property type="term" value="F:oxidoreductase activity"/>
    <property type="evidence" value="ECO:0007669"/>
    <property type="project" value="UniProtKB-KW"/>
</dbReference>
<dbReference type="Pfam" id="PF00107">
    <property type="entry name" value="ADH_zinc_N"/>
    <property type="match status" value="1"/>
</dbReference>
<keyword evidence="4 6" id="KW-0862">Zinc</keyword>
<feature type="domain" description="Alcohol dehydrogenase-like C-terminal" evidence="7">
    <location>
        <begin position="174"/>
        <end position="288"/>
    </location>
</feature>
<evidence type="ECO:0000313" key="10">
    <source>
        <dbReference type="Proteomes" id="UP000178606"/>
    </source>
</evidence>
<evidence type="ECO:0000256" key="5">
    <source>
        <dbReference type="ARBA" id="ARBA00023002"/>
    </source>
</evidence>
<comment type="similarity">
    <text evidence="2 6">Belongs to the zinc-containing alcohol dehydrogenase family.</text>
</comment>
<keyword evidence="5" id="KW-0560">Oxidoreductase</keyword>
<dbReference type="InterPro" id="IPR036291">
    <property type="entry name" value="NAD(P)-bd_dom_sf"/>
</dbReference>
<name>A0A1F6D480_HANXR</name>
<dbReference type="InterPro" id="IPR011032">
    <property type="entry name" value="GroES-like_sf"/>
</dbReference>
<evidence type="ECO:0000256" key="6">
    <source>
        <dbReference type="RuleBase" id="RU361277"/>
    </source>
</evidence>